<evidence type="ECO:0000256" key="1">
    <source>
        <dbReference type="SAM" id="SignalP"/>
    </source>
</evidence>
<evidence type="ECO:0000313" key="3">
    <source>
        <dbReference type="Proteomes" id="UP000789595"/>
    </source>
</evidence>
<name>A0A8J2T395_9STRA</name>
<keyword evidence="3" id="KW-1185">Reference proteome</keyword>
<accession>A0A8J2T395</accession>
<proteinExistence type="predicted"/>
<feature type="chain" id="PRO_5035303015" evidence="1">
    <location>
        <begin position="21"/>
        <end position="144"/>
    </location>
</feature>
<dbReference type="AlphaFoldDB" id="A0A8J2T395"/>
<comment type="caution">
    <text evidence="2">The sequence shown here is derived from an EMBL/GenBank/DDBJ whole genome shotgun (WGS) entry which is preliminary data.</text>
</comment>
<keyword evidence="1" id="KW-0732">Signal</keyword>
<evidence type="ECO:0000313" key="2">
    <source>
        <dbReference type="EMBL" id="CAH0380364.1"/>
    </source>
</evidence>
<dbReference type="Proteomes" id="UP000789595">
    <property type="component" value="Unassembled WGS sequence"/>
</dbReference>
<gene>
    <name evidence="2" type="ORF">PECAL_6P20130</name>
</gene>
<protein>
    <submittedName>
        <fullName evidence="2">Uncharacterized protein</fullName>
    </submittedName>
</protein>
<organism evidence="2 3">
    <name type="scientific">Pelagomonas calceolata</name>
    <dbReference type="NCBI Taxonomy" id="35677"/>
    <lineage>
        <taxon>Eukaryota</taxon>
        <taxon>Sar</taxon>
        <taxon>Stramenopiles</taxon>
        <taxon>Ochrophyta</taxon>
        <taxon>Pelagophyceae</taxon>
        <taxon>Pelagomonadales</taxon>
        <taxon>Pelagomonadaceae</taxon>
        <taxon>Pelagomonas</taxon>
    </lineage>
</organism>
<feature type="signal peptide" evidence="1">
    <location>
        <begin position="1"/>
        <end position="20"/>
    </location>
</feature>
<sequence>MVAAVYLAVWGATCMTLATAALPRTKKMVAALNLVAATVTAVCSSFHPDAVASSACLVDRAAGVGCLKVATLWHAPFVVLDVLGIAFAEAGPRLVRINDRSAVLLHGNLAEELYHGKGTTILKINSHADLMARRRRGHQERLVA</sequence>
<reference evidence="2" key="1">
    <citation type="submission" date="2021-11" db="EMBL/GenBank/DDBJ databases">
        <authorList>
            <consortium name="Genoscope - CEA"/>
            <person name="William W."/>
        </authorList>
    </citation>
    <scope>NUCLEOTIDE SEQUENCE</scope>
</reference>
<dbReference type="EMBL" id="CAKKNE010000006">
    <property type="protein sequence ID" value="CAH0380364.1"/>
    <property type="molecule type" value="Genomic_DNA"/>
</dbReference>